<name>A0ABT1H8D5_9NOCA</name>
<dbReference type="RefSeq" id="WP_253656455.1">
    <property type="nucleotide sequence ID" value="NZ_BAAAOE010000003.1"/>
</dbReference>
<dbReference type="Pfam" id="PF10739">
    <property type="entry name" value="DUF2550"/>
    <property type="match status" value="1"/>
</dbReference>
<dbReference type="InterPro" id="IPR019675">
    <property type="entry name" value="DUF2550"/>
</dbReference>
<organism evidence="2 3">
    <name type="scientific">Williamsia serinedens</name>
    <dbReference type="NCBI Taxonomy" id="391736"/>
    <lineage>
        <taxon>Bacteria</taxon>
        <taxon>Bacillati</taxon>
        <taxon>Actinomycetota</taxon>
        <taxon>Actinomycetes</taxon>
        <taxon>Mycobacteriales</taxon>
        <taxon>Nocardiaceae</taxon>
        <taxon>Williamsia</taxon>
    </lineage>
</organism>
<dbReference type="Proteomes" id="UP001205740">
    <property type="component" value="Unassembled WGS sequence"/>
</dbReference>
<reference evidence="2 3" key="1">
    <citation type="submission" date="2022-06" db="EMBL/GenBank/DDBJ databases">
        <title>Genomic Encyclopedia of Archaeal and Bacterial Type Strains, Phase II (KMG-II): from individual species to whole genera.</title>
        <authorList>
            <person name="Goeker M."/>
        </authorList>
    </citation>
    <scope>NUCLEOTIDE SEQUENCE [LARGE SCALE GENOMIC DNA]</scope>
    <source>
        <strain evidence="2 3">DSM 45037</strain>
    </source>
</reference>
<dbReference type="EMBL" id="JAMTCG010000009">
    <property type="protein sequence ID" value="MCP2162880.1"/>
    <property type="molecule type" value="Genomic_DNA"/>
</dbReference>
<comment type="caution">
    <text evidence="2">The sequence shown here is derived from an EMBL/GenBank/DDBJ whole genome shotgun (WGS) entry which is preliminary data.</text>
</comment>
<sequence length="147" mass="16291">MSGTTTFAIVVLVVLVAGLVALGVGVALRVARLRSRGTAVLFRVLPAGDDRGWRHGIVRYNDDALVYYRLSSLRTGPSRVIERQAIEVERRRAPHGTEVDVIEDMTVVEISAGRNRYELAMSPGAVTAFQSWVESRPSERSRRRRSA</sequence>
<evidence type="ECO:0008006" key="4">
    <source>
        <dbReference type="Google" id="ProtNLM"/>
    </source>
</evidence>
<keyword evidence="1" id="KW-1133">Transmembrane helix</keyword>
<accession>A0ABT1H8D5</accession>
<protein>
    <recommendedName>
        <fullName evidence="4">DUF2550 family protein</fullName>
    </recommendedName>
</protein>
<evidence type="ECO:0000313" key="3">
    <source>
        <dbReference type="Proteomes" id="UP001205740"/>
    </source>
</evidence>
<evidence type="ECO:0000313" key="2">
    <source>
        <dbReference type="EMBL" id="MCP2162880.1"/>
    </source>
</evidence>
<keyword evidence="1" id="KW-0812">Transmembrane</keyword>
<gene>
    <name evidence="2" type="ORF">LX12_004092</name>
</gene>
<proteinExistence type="predicted"/>
<keyword evidence="3" id="KW-1185">Reference proteome</keyword>
<keyword evidence="1" id="KW-0472">Membrane</keyword>
<evidence type="ECO:0000256" key="1">
    <source>
        <dbReference type="SAM" id="Phobius"/>
    </source>
</evidence>
<feature type="transmembrane region" description="Helical" evidence="1">
    <location>
        <begin position="6"/>
        <end position="28"/>
    </location>
</feature>